<sequence length="255" mass="28395">MRPSPVSHVSHRRPSRIFCPPPSPPFCAAIRQSRHQDWLRGIRGGVVVPELRVRVMLDDLECLPSTSTLHSDTACYASHNITPLSFRFLWVTWCPLPEQCLYVCVYVRPCGPALLACRMWATDVCCAIEAMGWHSSTSGISFFPPPPHLLASRRLPVALVSVEDAPTDGARPEAATSRVRCSCVLNQVDVWVGRPRPVELMTPAWRLLLRYEVIRGRDANAGPTQLPPPPSNRARTGRLLARRSVDPWPGLCRPA</sequence>
<accession>A0A3S5AX70</accession>
<protein>
    <submittedName>
        <fullName evidence="1">Uncharacterized protein</fullName>
    </submittedName>
</protein>
<dbReference type="EMBL" id="CAAALY010116834">
    <property type="protein sequence ID" value="VEL30913.1"/>
    <property type="molecule type" value="Genomic_DNA"/>
</dbReference>
<keyword evidence="2" id="KW-1185">Reference proteome</keyword>
<comment type="caution">
    <text evidence="1">The sequence shown here is derived from an EMBL/GenBank/DDBJ whole genome shotgun (WGS) entry which is preliminary data.</text>
</comment>
<proteinExistence type="predicted"/>
<gene>
    <name evidence="1" type="ORF">PXEA_LOCUS24353</name>
</gene>
<evidence type="ECO:0000313" key="2">
    <source>
        <dbReference type="Proteomes" id="UP000784294"/>
    </source>
</evidence>
<name>A0A3S5AX70_9PLAT</name>
<dbReference type="AlphaFoldDB" id="A0A3S5AX70"/>
<reference evidence="1" key="1">
    <citation type="submission" date="2018-11" db="EMBL/GenBank/DDBJ databases">
        <authorList>
            <consortium name="Pathogen Informatics"/>
        </authorList>
    </citation>
    <scope>NUCLEOTIDE SEQUENCE</scope>
</reference>
<dbReference type="Proteomes" id="UP000784294">
    <property type="component" value="Unassembled WGS sequence"/>
</dbReference>
<evidence type="ECO:0000313" key="1">
    <source>
        <dbReference type="EMBL" id="VEL30913.1"/>
    </source>
</evidence>
<organism evidence="1 2">
    <name type="scientific">Protopolystoma xenopodis</name>
    <dbReference type="NCBI Taxonomy" id="117903"/>
    <lineage>
        <taxon>Eukaryota</taxon>
        <taxon>Metazoa</taxon>
        <taxon>Spiralia</taxon>
        <taxon>Lophotrochozoa</taxon>
        <taxon>Platyhelminthes</taxon>
        <taxon>Monogenea</taxon>
        <taxon>Polyopisthocotylea</taxon>
        <taxon>Polystomatidea</taxon>
        <taxon>Polystomatidae</taxon>
        <taxon>Protopolystoma</taxon>
    </lineage>
</organism>